<dbReference type="InterPro" id="IPR050259">
    <property type="entry name" value="SDR"/>
</dbReference>
<dbReference type="GO" id="GO:0032787">
    <property type="term" value="P:monocarboxylic acid metabolic process"/>
    <property type="evidence" value="ECO:0007669"/>
    <property type="project" value="UniProtKB-ARBA"/>
</dbReference>
<dbReference type="PANTHER" id="PTHR42879">
    <property type="entry name" value="3-OXOACYL-(ACYL-CARRIER-PROTEIN) REDUCTASE"/>
    <property type="match status" value="1"/>
</dbReference>
<dbReference type="RefSeq" id="WP_091914402.1">
    <property type="nucleotide sequence ID" value="NZ_FOIQ01000001.1"/>
</dbReference>
<evidence type="ECO:0000313" key="3">
    <source>
        <dbReference type="EMBL" id="SEV84566.1"/>
    </source>
</evidence>
<gene>
    <name evidence="3" type="ORF">SAMN04487850_0422</name>
</gene>
<comment type="similarity">
    <text evidence="1 2">Belongs to the short-chain dehydrogenases/reductases (SDR) family.</text>
</comment>
<name>A0A1I0MA16_9BACT</name>
<dbReference type="PROSITE" id="PS00061">
    <property type="entry name" value="ADH_SHORT"/>
    <property type="match status" value="1"/>
</dbReference>
<dbReference type="PRINTS" id="PR00080">
    <property type="entry name" value="SDRFAMILY"/>
</dbReference>
<dbReference type="SUPFAM" id="SSF51735">
    <property type="entry name" value="NAD(P)-binding Rossmann-fold domains"/>
    <property type="match status" value="1"/>
</dbReference>
<reference evidence="3 4" key="1">
    <citation type="submission" date="2016-10" db="EMBL/GenBank/DDBJ databases">
        <authorList>
            <person name="de Groot N.N."/>
        </authorList>
    </citation>
    <scope>NUCLEOTIDE SEQUENCE [LARGE SCALE GENOMIC DNA]</scope>
    <source>
        <strain evidence="3 4">TC2-24</strain>
    </source>
</reference>
<dbReference type="Proteomes" id="UP000199373">
    <property type="component" value="Unassembled WGS sequence"/>
</dbReference>
<dbReference type="CDD" id="cd05233">
    <property type="entry name" value="SDR_c"/>
    <property type="match status" value="1"/>
</dbReference>
<dbReference type="InterPro" id="IPR036291">
    <property type="entry name" value="NAD(P)-bd_dom_sf"/>
</dbReference>
<organism evidence="3 4">
    <name type="scientific">Prevotella aff. ruminicola Tc2-24</name>
    <dbReference type="NCBI Taxonomy" id="81582"/>
    <lineage>
        <taxon>Bacteria</taxon>
        <taxon>Pseudomonadati</taxon>
        <taxon>Bacteroidota</taxon>
        <taxon>Bacteroidia</taxon>
        <taxon>Bacteroidales</taxon>
        <taxon>Prevotellaceae</taxon>
        <taxon>Prevotella</taxon>
    </lineage>
</organism>
<dbReference type="PRINTS" id="PR00081">
    <property type="entry name" value="GDHRDH"/>
</dbReference>
<evidence type="ECO:0000256" key="1">
    <source>
        <dbReference type="ARBA" id="ARBA00006484"/>
    </source>
</evidence>
<dbReference type="AlphaFoldDB" id="A0A1I0MA16"/>
<evidence type="ECO:0000313" key="4">
    <source>
        <dbReference type="Proteomes" id="UP000199373"/>
    </source>
</evidence>
<dbReference type="Gene3D" id="3.40.50.720">
    <property type="entry name" value="NAD(P)-binding Rossmann-like Domain"/>
    <property type="match status" value="1"/>
</dbReference>
<dbReference type="InterPro" id="IPR020904">
    <property type="entry name" value="Sc_DH/Rdtase_CS"/>
</dbReference>
<proteinExistence type="inferred from homology"/>
<evidence type="ECO:0000256" key="2">
    <source>
        <dbReference type="RuleBase" id="RU000363"/>
    </source>
</evidence>
<dbReference type="Pfam" id="PF00106">
    <property type="entry name" value="adh_short"/>
    <property type="match status" value="1"/>
</dbReference>
<protein>
    <submittedName>
        <fullName evidence="3">3-oxoacyl-[acyl-carrier protein] reductase</fullName>
    </submittedName>
</protein>
<dbReference type="InterPro" id="IPR002347">
    <property type="entry name" value="SDR_fam"/>
</dbReference>
<sequence length="239" mass="26758">MRLLITGGSSGLGKALVETCAANADDQILFTYCRHEDEAQALVGRFQNVEAVQVDFCDEDSVDRFVERLENETVDVLINNAYAGSAQGTHFYKTEPEAFAEAFRCNVMPMVKITQACVKGMRKRKFGKIINIITSYVIDVPPTGFSVYTATKAYIRQLSKSISKELGRFHITSNCILPDYMQTDFGKVEDFQLEQMKEVHPLKELLKPQEVAEVVCQLLKVSQQLNGAEIPINAAQHIL</sequence>
<accession>A0A1I0MA16</accession>
<dbReference type="EMBL" id="FOIQ01000001">
    <property type="protein sequence ID" value="SEV84566.1"/>
    <property type="molecule type" value="Genomic_DNA"/>
</dbReference>
<keyword evidence="4" id="KW-1185">Reference proteome</keyword>